<accession>X0SNP0</accession>
<proteinExistence type="predicted"/>
<dbReference type="GO" id="GO:0016811">
    <property type="term" value="F:hydrolase activity, acting on carbon-nitrogen (but not peptide) bonds, in linear amides"/>
    <property type="evidence" value="ECO:0007669"/>
    <property type="project" value="TreeGrafter"/>
</dbReference>
<name>X0SNP0_9ZZZZ</name>
<reference evidence="1" key="1">
    <citation type="journal article" date="2014" name="Front. Microbiol.">
        <title>High frequency of phylogenetically diverse reductive dehalogenase-homologous genes in deep subseafloor sedimentary metagenomes.</title>
        <authorList>
            <person name="Kawai M."/>
            <person name="Futagami T."/>
            <person name="Toyoda A."/>
            <person name="Takaki Y."/>
            <person name="Nishi S."/>
            <person name="Hori S."/>
            <person name="Arai W."/>
            <person name="Tsubouchi T."/>
            <person name="Morono Y."/>
            <person name="Uchiyama I."/>
            <person name="Ito T."/>
            <person name="Fujiyama A."/>
            <person name="Inagaki F."/>
            <person name="Takami H."/>
        </authorList>
    </citation>
    <scope>NUCLEOTIDE SEQUENCE</scope>
    <source>
        <strain evidence="1">Expedition CK06-06</strain>
    </source>
</reference>
<evidence type="ECO:0000313" key="1">
    <source>
        <dbReference type="EMBL" id="GAF77457.1"/>
    </source>
</evidence>
<dbReference type="AlphaFoldDB" id="X0SNP0"/>
<gene>
    <name evidence="1" type="ORF">S01H1_15932</name>
</gene>
<dbReference type="PANTHER" id="PTHR12993">
    <property type="entry name" value="N-ACETYLGLUCOSAMINYL-PHOSPHATIDYLINOSITOL DE-N-ACETYLASE-RELATED"/>
    <property type="match status" value="1"/>
</dbReference>
<dbReference type="Pfam" id="PF02585">
    <property type="entry name" value="PIG-L"/>
    <property type="match status" value="1"/>
</dbReference>
<dbReference type="SUPFAM" id="SSF102588">
    <property type="entry name" value="LmbE-like"/>
    <property type="match status" value="1"/>
</dbReference>
<dbReference type="EMBL" id="BARS01008346">
    <property type="protein sequence ID" value="GAF77457.1"/>
    <property type="molecule type" value="Genomic_DNA"/>
</dbReference>
<organism evidence="1">
    <name type="scientific">marine sediment metagenome</name>
    <dbReference type="NCBI Taxonomy" id="412755"/>
    <lineage>
        <taxon>unclassified sequences</taxon>
        <taxon>metagenomes</taxon>
        <taxon>ecological metagenomes</taxon>
    </lineage>
</organism>
<dbReference type="InterPro" id="IPR024078">
    <property type="entry name" value="LmbE-like_dom_sf"/>
</dbReference>
<comment type="caution">
    <text evidence="1">The sequence shown here is derived from an EMBL/GenBank/DDBJ whole genome shotgun (WGS) entry which is preliminary data.</text>
</comment>
<feature type="non-terminal residue" evidence="1">
    <location>
        <position position="171"/>
    </location>
</feature>
<evidence type="ECO:0008006" key="2">
    <source>
        <dbReference type="Google" id="ProtNLM"/>
    </source>
</evidence>
<dbReference type="Gene3D" id="3.40.50.10320">
    <property type="entry name" value="LmbE-like"/>
    <property type="match status" value="1"/>
</dbReference>
<protein>
    <recommendedName>
        <fullName evidence="2">PIG-L family deacetylase</fullName>
    </recommendedName>
</protein>
<sequence length="171" mass="19170">MTEEAERVMVITAHPDDAEFTVAGTVARWAQEGKTVIYVICTDGSRGSNDPKVKPEHLVAIRRAEQEAAARVLGVEEVVFLGYEDGSLEPTLSLRRELTREIRRYRPDIVVCPDPTVRYYGDTYLNHPDHRAAGDAALDAVFPSARTRYIFPELLPEGLEPHKVQEVLIRG</sequence>
<dbReference type="InterPro" id="IPR003737">
    <property type="entry name" value="GlcNAc_PI_deacetylase-related"/>
</dbReference>
<dbReference type="PANTHER" id="PTHR12993:SF28">
    <property type="entry name" value="LMBE FAMILY PROTEIN"/>
    <property type="match status" value="1"/>
</dbReference>